<dbReference type="Proteomes" id="UP000050525">
    <property type="component" value="Unassembled WGS sequence"/>
</dbReference>
<dbReference type="EMBL" id="AKHW03006231">
    <property type="protein sequence ID" value="KYO22646.1"/>
    <property type="molecule type" value="Genomic_DNA"/>
</dbReference>
<protein>
    <submittedName>
        <fullName evidence="1">Uncharacterized protein</fullName>
    </submittedName>
</protein>
<reference evidence="1 2" key="1">
    <citation type="journal article" date="2012" name="Genome Biol.">
        <title>Sequencing three crocodilian genomes to illuminate the evolution of archosaurs and amniotes.</title>
        <authorList>
            <person name="St John J.A."/>
            <person name="Braun E.L."/>
            <person name="Isberg S.R."/>
            <person name="Miles L.G."/>
            <person name="Chong A.Y."/>
            <person name="Gongora J."/>
            <person name="Dalzell P."/>
            <person name="Moran C."/>
            <person name="Bed'hom B."/>
            <person name="Abzhanov A."/>
            <person name="Burgess S.C."/>
            <person name="Cooksey A.M."/>
            <person name="Castoe T.A."/>
            <person name="Crawford N.G."/>
            <person name="Densmore L.D."/>
            <person name="Drew J.C."/>
            <person name="Edwards S.V."/>
            <person name="Faircloth B.C."/>
            <person name="Fujita M.K."/>
            <person name="Greenwold M.J."/>
            <person name="Hoffmann F.G."/>
            <person name="Howard J.M."/>
            <person name="Iguchi T."/>
            <person name="Janes D.E."/>
            <person name="Khan S.Y."/>
            <person name="Kohno S."/>
            <person name="de Koning A.J."/>
            <person name="Lance S.L."/>
            <person name="McCarthy F.M."/>
            <person name="McCormack J.E."/>
            <person name="Merchant M.E."/>
            <person name="Peterson D.G."/>
            <person name="Pollock D.D."/>
            <person name="Pourmand N."/>
            <person name="Raney B.J."/>
            <person name="Roessler K.A."/>
            <person name="Sanford J.R."/>
            <person name="Sawyer R.H."/>
            <person name="Schmidt C.J."/>
            <person name="Triplett E.W."/>
            <person name="Tuberville T.D."/>
            <person name="Venegas-Anaya M."/>
            <person name="Howard J.T."/>
            <person name="Jarvis E.D."/>
            <person name="Guillette L.J.Jr."/>
            <person name="Glenn T.C."/>
            <person name="Green R.E."/>
            <person name="Ray D.A."/>
        </authorList>
    </citation>
    <scope>NUCLEOTIDE SEQUENCE [LARGE SCALE GENOMIC DNA]</scope>
    <source>
        <strain evidence="1">KSC_2009_1</strain>
    </source>
</reference>
<proteinExistence type="predicted"/>
<evidence type="ECO:0000313" key="2">
    <source>
        <dbReference type="Proteomes" id="UP000050525"/>
    </source>
</evidence>
<accession>A0A151MDN6</accession>
<keyword evidence="2" id="KW-1185">Reference proteome</keyword>
<comment type="caution">
    <text evidence="1">The sequence shown here is derived from an EMBL/GenBank/DDBJ whole genome shotgun (WGS) entry which is preliminary data.</text>
</comment>
<name>A0A151MDN6_ALLMI</name>
<gene>
    <name evidence="1" type="ORF">Y1Q_0003162</name>
</gene>
<sequence>MVLIKYYQAISDDASSIFTLSEFSVQKSGKANNKCLVVIWTLSRLRTIYMSSYADLHFQLWIRFSEQLQSWKPGNHDNS</sequence>
<evidence type="ECO:0000313" key="1">
    <source>
        <dbReference type="EMBL" id="KYO22646.1"/>
    </source>
</evidence>
<organism evidence="1 2">
    <name type="scientific">Alligator mississippiensis</name>
    <name type="common">American alligator</name>
    <dbReference type="NCBI Taxonomy" id="8496"/>
    <lineage>
        <taxon>Eukaryota</taxon>
        <taxon>Metazoa</taxon>
        <taxon>Chordata</taxon>
        <taxon>Craniata</taxon>
        <taxon>Vertebrata</taxon>
        <taxon>Euteleostomi</taxon>
        <taxon>Archelosauria</taxon>
        <taxon>Archosauria</taxon>
        <taxon>Crocodylia</taxon>
        <taxon>Alligatoridae</taxon>
        <taxon>Alligatorinae</taxon>
        <taxon>Alligator</taxon>
    </lineage>
</organism>
<dbReference type="AlphaFoldDB" id="A0A151MDN6"/>